<feature type="transmembrane region" description="Helical" evidence="1">
    <location>
        <begin position="12"/>
        <end position="32"/>
    </location>
</feature>
<keyword evidence="1" id="KW-1133">Transmembrane helix</keyword>
<protein>
    <submittedName>
        <fullName evidence="2">Uncharacterized protein</fullName>
    </submittedName>
</protein>
<name>A0A1M5UP66_9CLOT</name>
<sequence length="42" mass="4798">METRLIMPLTEFIISFCFAFLCGLSTGIWISLKVKKTNSTKK</sequence>
<keyword evidence="1" id="KW-0472">Membrane</keyword>
<gene>
    <name evidence="2" type="ORF">SAMN02745207_01860</name>
</gene>
<evidence type="ECO:0000313" key="3">
    <source>
        <dbReference type="Proteomes" id="UP000184447"/>
    </source>
</evidence>
<reference evidence="2 3" key="1">
    <citation type="submission" date="2016-11" db="EMBL/GenBank/DDBJ databases">
        <authorList>
            <person name="Jaros S."/>
            <person name="Januszkiewicz K."/>
            <person name="Wedrychowicz H."/>
        </authorList>
    </citation>
    <scope>NUCLEOTIDE SEQUENCE [LARGE SCALE GENOMIC DNA]</scope>
    <source>
        <strain evidence="2 3">DSM 8605</strain>
    </source>
</reference>
<organism evidence="2 3">
    <name type="scientific">Clostridium grantii DSM 8605</name>
    <dbReference type="NCBI Taxonomy" id="1121316"/>
    <lineage>
        <taxon>Bacteria</taxon>
        <taxon>Bacillati</taxon>
        <taxon>Bacillota</taxon>
        <taxon>Clostridia</taxon>
        <taxon>Eubacteriales</taxon>
        <taxon>Clostridiaceae</taxon>
        <taxon>Clostridium</taxon>
    </lineage>
</organism>
<keyword evidence="1" id="KW-0812">Transmembrane</keyword>
<dbReference type="EMBL" id="FQXM01000008">
    <property type="protein sequence ID" value="SHH64777.1"/>
    <property type="molecule type" value="Genomic_DNA"/>
</dbReference>
<evidence type="ECO:0000313" key="2">
    <source>
        <dbReference type="EMBL" id="SHH64777.1"/>
    </source>
</evidence>
<proteinExistence type="predicted"/>
<dbReference type="AlphaFoldDB" id="A0A1M5UP66"/>
<accession>A0A1M5UP66</accession>
<keyword evidence="3" id="KW-1185">Reference proteome</keyword>
<dbReference type="Proteomes" id="UP000184447">
    <property type="component" value="Unassembled WGS sequence"/>
</dbReference>
<evidence type="ECO:0000256" key="1">
    <source>
        <dbReference type="SAM" id="Phobius"/>
    </source>
</evidence>